<organism evidence="9 10">
    <name type="scientific">Phaeospirillum tilakii</name>
    <dbReference type="NCBI Taxonomy" id="741673"/>
    <lineage>
        <taxon>Bacteria</taxon>
        <taxon>Pseudomonadati</taxon>
        <taxon>Pseudomonadota</taxon>
        <taxon>Alphaproteobacteria</taxon>
        <taxon>Rhodospirillales</taxon>
        <taxon>Rhodospirillaceae</taxon>
        <taxon>Phaeospirillum</taxon>
    </lineage>
</organism>
<dbReference type="EMBL" id="JBHUIY010000005">
    <property type="protein sequence ID" value="MFD2233046.1"/>
    <property type="molecule type" value="Genomic_DNA"/>
</dbReference>
<evidence type="ECO:0000256" key="3">
    <source>
        <dbReference type="ARBA" id="ARBA00022475"/>
    </source>
</evidence>
<keyword evidence="10" id="KW-1185">Reference proteome</keyword>
<accession>A0ABW5CA21</accession>
<evidence type="ECO:0000313" key="10">
    <source>
        <dbReference type="Proteomes" id="UP001597296"/>
    </source>
</evidence>
<dbReference type="InterPro" id="IPR000515">
    <property type="entry name" value="MetI-like"/>
</dbReference>
<keyword evidence="2 7" id="KW-0813">Transport</keyword>
<comment type="subcellular location">
    <subcellularLocation>
        <location evidence="1 7">Cell membrane</location>
        <topology evidence="1 7">Multi-pass membrane protein</topology>
    </subcellularLocation>
</comment>
<comment type="similarity">
    <text evidence="7">Belongs to the binding-protein-dependent transport system permease family.</text>
</comment>
<evidence type="ECO:0000256" key="6">
    <source>
        <dbReference type="ARBA" id="ARBA00023136"/>
    </source>
</evidence>
<evidence type="ECO:0000256" key="5">
    <source>
        <dbReference type="ARBA" id="ARBA00022989"/>
    </source>
</evidence>
<dbReference type="Gene3D" id="1.10.3720.10">
    <property type="entry name" value="MetI-like"/>
    <property type="match status" value="1"/>
</dbReference>
<evidence type="ECO:0000256" key="4">
    <source>
        <dbReference type="ARBA" id="ARBA00022692"/>
    </source>
</evidence>
<keyword evidence="4 7" id="KW-0812">Transmembrane</keyword>
<evidence type="ECO:0000256" key="2">
    <source>
        <dbReference type="ARBA" id="ARBA00022448"/>
    </source>
</evidence>
<dbReference type="Proteomes" id="UP001597296">
    <property type="component" value="Unassembled WGS sequence"/>
</dbReference>
<keyword evidence="5 7" id="KW-1133">Transmembrane helix</keyword>
<evidence type="ECO:0000259" key="8">
    <source>
        <dbReference type="PROSITE" id="PS50928"/>
    </source>
</evidence>
<evidence type="ECO:0000256" key="7">
    <source>
        <dbReference type="RuleBase" id="RU363032"/>
    </source>
</evidence>
<dbReference type="Pfam" id="PF00528">
    <property type="entry name" value="BPD_transp_1"/>
    <property type="match status" value="1"/>
</dbReference>
<dbReference type="PROSITE" id="PS50928">
    <property type="entry name" value="ABC_TM1"/>
    <property type="match status" value="1"/>
</dbReference>
<keyword evidence="6 7" id="KW-0472">Membrane</keyword>
<dbReference type="SUPFAM" id="SSF161098">
    <property type="entry name" value="MetI-like"/>
    <property type="match status" value="1"/>
</dbReference>
<gene>
    <name evidence="9" type="ORF">ACFSNB_04430</name>
</gene>
<proteinExistence type="inferred from homology"/>
<feature type="transmembrane region" description="Helical" evidence="7">
    <location>
        <begin position="179"/>
        <end position="199"/>
    </location>
</feature>
<reference evidence="10" key="1">
    <citation type="journal article" date="2019" name="Int. J. Syst. Evol. Microbiol.">
        <title>The Global Catalogue of Microorganisms (GCM) 10K type strain sequencing project: providing services to taxonomists for standard genome sequencing and annotation.</title>
        <authorList>
            <consortium name="The Broad Institute Genomics Platform"/>
            <consortium name="The Broad Institute Genome Sequencing Center for Infectious Disease"/>
            <person name="Wu L."/>
            <person name="Ma J."/>
        </authorList>
    </citation>
    <scope>NUCLEOTIDE SEQUENCE [LARGE SCALE GENOMIC DNA]</scope>
    <source>
        <strain evidence="10">KCTC 15012</strain>
    </source>
</reference>
<evidence type="ECO:0000313" key="9">
    <source>
        <dbReference type="EMBL" id="MFD2233046.1"/>
    </source>
</evidence>
<name>A0ABW5CA21_9PROT</name>
<feature type="transmembrane region" description="Helical" evidence="7">
    <location>
        <begin position="23"/>
        <end position="41"/>
    </location>
</feature>
<dbReference type="PANTHER" id="PTHR30151:SF0">
    <property type="entry name" value="ABC TRANSPORTER PERMEASE PROTEIN MJ0413-RELATED"/>
    <property type="match status" value="1"/>
</dbReference>
<keyword evidence="3" id="KW-1003">Cell membrane</keyword>
<dbReference type="RefSeq" id="WP_377314829.1">
    <property type="nucleotide sequence ID" value="NZ_JBHUIY010000005.1"/>
</dbReference>
<sequence length="338" mass="36116">MSGTDTLSLTASAARAPAPAEPWFASLWGGGIAAGLAWLGAALLTSRWDDVNEWTYTDRLAGIEAAVGAVLIALGLIGPILSGRFDRLRAAGAWLVALGLGLAGWEAVTAKLMWLPPPFFVPPQGLLESYLDDWPRLIECAAHSVALLGTGFVFGAVSGFLFGVAIGWSRQAAYWGHPVLRLIGPLPPTAWLPVAFFLFPSSWSASVFLIALATGIPVAILTWSGVASVPSSYYDVARTLGANARFLVWRVAVPAALPHVFVGLFMGLTSAFVVLVVAEMMGVKAGLGWYLQWAQGWAAYGNMYAALLVMALVCSSLVTLLFRVRNRLLSWQKGLVRW</sequence>
<evidence type="ECO:0000256" key="1">
    <source>
        <dbReference type="ARBA" id="ARBA00004651"/>
    </source>
</evidence>
<feature type="transmembrane region" description="Helical" evidence="7">
    <location>
        <begin position="93"/>
        <end position="114"/>
    </location>
</feature>
<feature type="transmembrane region" description="Helical" evidence="7">
    <location>
        <begin position="141"/>
        <end position="167"/>
    </location>
</feature>
<feature type="domain" description="ABC transmembrane type-1" evidence="8">
    <location>
        <begin position="141"/>
        <end position="321"/>
    </location>
</feature>
<feature type="transmembrane region" description="Helical" evidence="7">
    <location>
        <begin position="247"/>
        <end position="277"/>
    </location>
</feature>
<feature type="transmembrane region" description="Helical" evidence="7">
    <location>
        <begin position="61"/>
        <end position="81"/>
    </location>
</feature>
<feature type="transmembrane region" description="Helical" evidence="7">
    <location>
        <begin position="205"/>
        <end position="226"/>
    </location>
</feature>
<dbReference type="CDD" id="cd06261">
    <property type="entry name" value="TM_PBP2"/>
    <property type="match status" value="1"/>
</dbReference>
<feature type="transmembrane region" description="Helical" evidence="7">
    <location>
        <begin position="297"/>
        <end position="322"/>
    </location>
</feature>
<protein>
    <submittedName>
        <fullName evidence="9">ABC transporter permease</fullName>
    </submittedName>
</protein>
<dbReference type="PANTHER" id="PTHR30151">
    <property type="entry name" value="ALKANE SULFONATE ABC TRANSPORTER-RELATED, MEMBRANE SUBUNIT"/>
    <property type="match status" value="1"/>
</dbReference>
<dbReference type="InterPro" id="IPR035906">
    <property type="entry name" value="MetI-like_sf"/>
</dbReference>
<comment type="caution">
    <text evidence="9">The sequence shown here is derived from an EMBL/GenBank/DDBJ whole genome shotgun (WGS) entry which is preliminary data.</text>
</comment>